<proteinExistence type="inferred from homology"/>
<dbReference type="SMART" id="SM00304">
    <property type="entry name" value="HAMP"/>
    <property type="match status" value="2"/>
</dbReference>
<dbReference type="InterPro" id="IPR000014">
    <property type="entry name" value="PAS"/>
</dbReference>
<dbReference type="GO" id="GO:0006935">
    <property type="term" value="P:chemotaxis"/>
    <property type="evidence" value="ECO:0007669"/>
    <property type="project" value="UniProtKB-KW"/>
</dbReference>
<dbReference type="Pfam" id="PF00672">
    <property type="entry name" value="HAMP"/>
    <property type="match status" value="1"/>
</dbReference>
<evidence type="ECO:0000313" key="11">
    <source>
        <dbReference type="Proteomes" id="UP000193963"/>
    </source>
</evidence>
<dbReference type="CDD" id="cd11386">
    <property type="entry name" value="MCP_signal"/>
    <property type="match status" value="1"/>
</dbReference>
<dbReference type="Pfam" id="PF00015">
    <property type="entry name" value="MCPsignal"/>
    <property type="match status" value="1"/>
</dbReference>
<dbReference type="AlphaFoldDB" id="A0A1X7A028"/>
<dbReference type="PROSITE" id="PS50112">
    <property type="entry name" value="PAS"/>
    <property type="match status" value="1"/>
</dbReference>
<dbReference type="Pfam" id="PF08448">
    <property type="entry name" value="PAS_4"/>
    <property type="match status" value="1"/>
</dbReference>
<feature type="domain" description="PAC" evidence="8">
    <location>
        <begin position="88"/>
        <end position="142"/>
    </location>
</feature>
<keyword evidence="2" id="KW-0145">Chemotaxis</keyword>
<evidence type="ECO:0000256" key="4">
    <source>
        <dbReference type="PROSITE-ProRule" id="PRU00284"/>
    </source>
</evidence>
<dbReference type="InterPro" id="IPR004090">
    <property type="entry name" value="Chemotax_Me-accpt_rcpt"/>
</dbReference>
<evidence type="ECO:0000256" key="5">
    <source>
        <dbReference type="SAM" id="MobiDB-lite"/>
    </source>
</evidence>
<evidence type="ECO:0000259" key="9">
    <source>
        <dbReference type="PROSITE" id="PS50885"/>
    </source>
</evidence>
<gene>
    <name evidence="10" type="primary">trg_3</name>
    <name evidence="10" type="ORF">PSM7751_03464</name>
</gene>
<dbReference type="SUPFAM" id="SSF55785">
    <property type="entry name" value="PYP-like sensor domain (PAS domain)"/>
    <property type="match status" value="1"/>
</dbReference>
<sequence length="453" mass="48499">MGLFGNRTTAAAGLSVDESAILQIVEKTQAVIHFEPSGRILGANRNFLDVLGYSAEEVVGQHHSIFVDPAYAAGAEYARFWERLRAGEPVADQFPRITKDGKRIWIQATYAPVRDASGQIVRVTKIATDVTVRRTAIERISAALEKLSQGDLNVRVQPPGVPDLDTLTLAFNTSLENLGQIIGEVQSVVVDVEGVSQQIGSTTDDLSRRTESQAATLEQTAAAIEELNTSARVAADGASGVKRSADETRNAAQTSSDLMDQVTNAMERIEHSSKAIAEILSVINDIAFQTNLLALNAGVEAARAGEAGLGFAVVASEVRSLASRTSESAREIKALIDQSSDHVTHGSSLVRQTGTELRGIFDRVEAMTQQIDEVVRGISQQTTTIGEINSAVTNLDQVTQRNAAIAIETAEATRSLSQKSAMLREQMSTLHIRPGGSAWETQVQGMPAQLRAG</sequence>
<reference evidence="10 11" key="1">
    <citation type="submission" date="2017-03" db="EMBL/GenBank/DDBJ databases">
        <authorList>
            <person name="Afonso C.L."/>
            <person name="Miller P.J."/>
            <person name="Scott M.A."/>
            <person name="Spackman E."/>
            <person name="Goraichik I."/>
            <person name="Dimitrov K.M."/>
            <person name="Suarez D.L."/>
            <person name="Swayne D.E."/>
        </authorList>
    </citation>
    <scope>NUCLEOTIDE SEQUENCE [LARGE SCALE GENOMIC DNA]</scope>
    <source>
        <strain evidence="10 11">CECT 7751</strain>
    </source>
</reference>
<dbReference type="Gene3D" id="1.10.287.950">
    <property type="entry name" value="Methyl-accepting chemotaxis protein"/>
    <property type="match status" value="1"/>
</dbReference>
<dbReference type="InterPro" id="IPR000700">
    <property type="entry name" value="PAS-assoc_C"/>
</dbReference>
<dbReference type="PANTHER" id="PTHR43531:SF11">
    <property type="entry name" value="METHYL-ACCEPTING CHEMOTAXIS PROTEIN 3"/>
    <property type="match status" value="1"/>
</dbReference>
<evidence type="ECO:0000259" key="8">
    <source>
        <dbReference type="PROSITE" id="PS50113"/>
    </source>
</evidence>
<dbReference type="Gene3D" id="3.30.450.20">
    <property type="entry name" value="PAS domain"/>
    <property type="match status" value="1"/>
</dbReference>
<evidence type="ECO:0000256" key="2">
    <source>
        <dbReference type="ARBA" id="ARBA00022500"/>
    </source>
</evidence>
<dbReference type="SMART" id="SM00283">
    <property type="entry name" value="MA"/>
    <property type="match status" value="1"/>
</dbReference>
<dbReference type="PROSITE" id="PS50885">
    <property type="entry name" value="HAMP"/>
    <property type="match status" value="1"/>
</dbReference>
<dbReference type="GO" id="GO:0004888">
    <property type="term" value="F:transmembrane signaling receptor activity"/>
    <property type="evidence" value="ECO:0007669"/>
    <property type="project" value="InterPro"/>
</dbReference>
<dbReference type="CDD" id="cd06225">
    <property type="entry name" value="HAMP"/>
    <property type="match status" value="1"/>
</dbReference>
<dbReference type="PRINTS" id="PR00260">
    <property type="entry name" value="CHEMTRNSDUCR"/>
</dbReference>
<comment type="similarity">
    <text evidence="3">Belongs to the methyl-accepting chemotaxis (MCP) protein family.</text>
</comment>
<feature type="region of interest" description="Disordered" evidence="5">
    <location>
        <begin position="236"/>
        <end position="256"/>
    </location>
</feature>
<evidence type="ECO:0000313" key="10">
    <source>
        <dbReference type="EMBL" id="SLN66565.1"/>
    </source>
</evidence>
<evidence type="ECO:0000256" key="3">
    <source>
        <dbReference type="ARBA" id="ARBA00029447"/>
    </source>
</evidence>
<dbReference type="Proteomes" id="UP000193963">
    <property type="component" value="Unassembled WGS sequence"/>
</dbReference>
<dbReference type="SMART" id="SM00086">
    <property type="entry name" value="PAC"/>
    <property type="match status" value="1"/>
</dbReference>
<dbReference type="NCBIfam" id="TIGR00229">
    <property type="entry name" value="sensory_box"/>
    <property type="match status" value="1"/>
</dbReference>
<evidence type="ECO:0000256" key="1">
    <source>
        <dbReference type="ARBA" id="ARBA00004370"/>
    </source>
</evidence>
<dbReference type="InterPro" id="IPR051310">
    <property type="entry name" value="MCP_chemotaxis"/>
</dbReference>
<protein>
    <submittedName>
        <fullName evidence="10">Methyl-accepting chemotaxis protein III</fullName>
    </submittedName>
</protein>
<evidence type="ECO:0000259" key="7">
    <source>
        <dbReference type="PROSITE" id="PS50112"/>
    </source>
</evidence>
<dbReference type="PROSITE" id="PS50113">
    <property type="entry name" value="PAC"/>
    <property type="match status" value="1"/>
</dbReference>
<dbReference type="InterPro" id="IPR013656">
    <property type="entry name" value="PAS_4"/>
</dbReference>
<dbReference type="GO" id="GO:0007165">
    <property type="term" value="P:signal transduction"/>
    <property type="evidence" value="ECO:0007669"/>
    <property type="project" value="UniProtKB-KW"/>
</dbReference>
<dbReference type="SUPFAM" id="SSF58104">
    <property type="entry name" value="Methyl-accepting chemotaxis protein (MCP) signaling domain"/>
    <property type="match status" value="1"/>
</dbReference>
<feature type="domain" description="PAS" evidence="7">
    <location>
        <begin position="17"/>
        <end position="61"/>
    </location>
</feature>
<evidence type="ECO:0000259" key="6">
    <source>
        <dbReference type="PROSITE" id="PS50111"/>
    </source>
</evidence>
<dbReference type="PROSITE" id="PS50111">
    <property type="entry name" value="CHEMOTAXIS_TRANSDUC_2"/>
    <property type="match status" value="1"/>
</dbReference>
<dbReference type="PANTHER" id="PTHR43531">
    <property type="entry name" value="PROTEIN ICFG"/>
    <property type="match status" value="1"/>
</dbReference>
<dbReference type="EMBL" id="FWFN01000007">
    <property type="protein sequence ID" value="SLN66565.1"/>
    <property type="molecule type" value="Genomic_DNA"/>
</dbReference>
<feature type="domain" description="HAMP" evidence="9">
    <location>
        <begin position="131"/>
        <end position="183"/>
    </location>
</feature>
<accession>A0A1X7A028</accession>
<dbReference type="OrthoDB" id="9765776at2"/>
<name>A0A1X7A028_9RHOB</name>
<organism evidence="10 11">
    <name type="scientific">Pseudooceanicola marinus</name>
    <dbReference type="NCBI Taxonomy" id="396013"/>
    <lineage>
        <taxon>Bacteria</taxon>
        <taxon>Pseudomonadati</taxon>
        <taxon>Pseudomonadota</taxon>
        <taxon>Alphaproteobacteria</taxon>
        <taxon>Rhodobacterales</taxon>
        <taxon>Paracoccaceae</taxon>
        <taxon>Pseudooceanicola</taxon>
    </lineage>
</organism>
<feature type="domain" description="Methyl-accepting transducer" evidence="6">
    <location>
        <begin position="188"/>
        <end position="417"/>
    </location>
</feature>
<keyword evidence="11" id="KW-1185">Reference proteome</keyword>
<keyword evidence="4" id="KW-0807">Transducer</keyword>
<dbReference type="GO" id="GO:0016020">
    <property type="term" value="C:membrane"/>
    <property type="evidence" value="ECO:0007669"/>
    <property type="project" value="UniProtKB-SubCell"/>
</dbReference>
<comment type="subcellular location">
    <subcellularLocation>
        <location evidence="1">Membrane</location>
    </subcellularLocation>
</comment>
<dbReference type="InterPro" id="IPR003660">
    <property type="entry name" value="HAMP_dom"/>
</dbReference>
<dbReference type="InterPro" id="IPR035965">
    <property type="entry name" value="PAS-like_dom_sf"/>
</dbReference>
<dbReference type="RefSeq" id="WP_085889481.1">
    <property type="nucleotide sequence ID" value="NZ_FWFN01000007.1"/>
</dbReference>
<dbReference type="InterPro" id="IPR004089">
    <property type="entry name" value="MCPsignal_dom"/>
</dbReference>
<dbReference type="CDD" id="cd00130">
    <property type="entry name" value="PAS"/>
    <property type="match status" value="1"/>
</dbReference>
<dbReference type="FunFam" id="1.10.287.950:FF:000001">
    <property type="entry name" value="Methyl-accepting chemotaxis sensory transducer"/>
    <property type="match status" value="1"/>
</dbReference>
<dbReference type="InterPro" id="IPR001610">
    <property type="entry name" value="PAC"/>
</dbReference>